<dbReference type="AlphaFoldDB" id="A0AAN9N147"/>
<organism evidence="1 2">
    <name type="scientific">Phaseolus coccineus</name>
    <name type="common">Scarlet runner bean</name>
    <name type="synonym">Phaseolus multiflorus</name>
    <dbReference type="NCBI Taxonomy" id="3886"/>
    <lineage>
        <taxon>Eukaryota</taxon>
        <taxon>Viridiplantae</taxon>
        <taxon>Streptophyta</taxon>
        <taxon>Embryophyta</taxon>
        <taxon>Tracheophyta</taxon>
        <taxon>Spermatophyta</taxon>
        <taxon>Magnoliopsida</taxon>
        <taxon>eudicotyledons</taxon>
        <taxon>Gunneridae</taxon>
        <taxon>Pentapetalae</taxon>
        <taxon>rosids</taxon>
        <taxon>fabids</taxon>
        <taxon>Fabales</taxon>
        <taxon>Fabaceae</taxon>
        <taxon>Papilionoideae</taxon>
        <taxon>50 kb inversion clade</taxon>
        <taxon>NPAAA clade</taxon>
        <taxon>indigoferoid/millettioid clade</taxon>
        <taxon>Phaseoleae</taxon>
        <taxon>Phaseolus</taxon>
    </lineage>
</organism>
<name>A0AAN9N147_PHACN</name>
<evidence type="ECO:0000313" key="1">
    <source>
        <dbReference type="EMBL" id="KAK7364780.1"/>
    </source>
</evidence>
<gene>
    <name evidence="1" type="ORF">VNO80_13522</name>
</gene>
<keyword evidence="2" id="KW-1185">Reference proteome</keyword>
<sequence length="193" mass="22442">MEIWSKLLMLGTHFRDYGESGLFIYNPSCAIKLASTMVVIYEAGWESEICIFLGVFDDNANVIVEFAFEDEEYEEAMYPHSFNEEYKEPMDPYFLTRTFREEWLPDFIIRTMSWLMNLCGLILVMVRCDIEYNISNVNLVRLAYKGIKGFTLCLDDDADDDDDEQASSSTYSYHLDLPFPPHARSAPRLILES</sequence>
<proteinExistence type="predicted"/>
<evidence type="ECO:0000313" key="2">
    <source>
        <dbReference type="Proteomes" id="UP001374584"/>
    </source>
</evidence>
<protein>
    <submittedName>
        <fullName evidence="1">Uncharacterized protein</fullName>
    </submittedName>
</protein>
<dbReference type="Proteomes" id="UP001374584">
    <property type="component" value="Unassembled WGS sequence"/>
</dbReference>
<accession>A0AAN9N147</accession>
<comment type="caution">
    <text evidence="1">The sequence shown here is derived from an EMBL/GenBank/DDBJ whole genome shotgun (WGS) entry which is preliminary data.</text>
</comment>
<reference evidence="1 2" key="1">
    <citation type="submission" date="2024-01" db="EMBL/GenBank/DDBJ databases">
        <title>The genomes of 5 underutilized Papilionoideae crops provide insights into root nodulation and disease resistanc.</title>
        <authorList>
            <person name="Jiang F."/>
        </authorList>
    </citation>
    <scope>NUCLEOTIDE SEQUENCE [LARGE SCALE GENOMIC DNA]</scope>
    <source>
        <strain evidence="1">JINMINGXINNONG_FW02</strain>
        <tissue evidence="1">Leaves</tissue>
    </source>
</reference>
<dbReference type="EMBL" id="JAYMYR010000005">
    <property type="protein sequence ID" value="KAK7364780.1"/>
    <property type="molecule type" value="Genomic_DNA"/>
</dbReference>